<evidence type="ECO:0000256" key="7">
    <source>
        <dbReference type="SAM" id="MobiDB-lite"/>
    </source>
</evidence>
<dbReference type="Gene3D" id="2.30.29.30">
    <property type="entry name" value="Pleckstrin-homology domain (PH domain)/Phosphotyrosine-binding domain (PTB)"/>
    <property type="match status" value="1"/>
</dbReference>
<dbReference type="GO" id="GO:0032012">
    <property type="term" value="P:regulation of ARF protein signal transduction"/>
    <property type="evidence" value="ECO:0007669"/>
    <property type="project" value="InterPro"/>
</dbReference>
<dbReference type="InterPro" id="IPR001849">
    <property type="entry name" value="PH_domain"/>
</dbReference>
<feature type="compositionally biased region" description="Basic and acidic residues" evidence="7">
    <location>
        <begin position="267"/>
        <end position="279"/>
    </location>
</feature>
<dbReference type="Pfam" id="PF01369">
    <property type="entry name" value="Sec7"/>
    <property type="match status" value="1"/>
</dbReference>
<dbReference type="FunFam" id="2.30.29.30:FF:000054">
    <property type="entry name" value="PH and SEC7 domain-containing protein 3"/>
    <property type="match status" value="1"/>
</dbReference>
<dbReference type="SUPFAM" id="SSF50729">
    <property type="entry name" value="PH domain-like"/>
    <property type="match status" value="1"/>
</dbReference>
<dbReference type="SMART" id="SM00233">
    <property type="entry name" value="PH"/>
    <property type="match status" value="1"/>
</dbReference>
<evidence type="ECO:0000259" key="8">
    <source>
        <dbReference type="PROSITE" id="PS50003"/>
    </source>
</evidence>
<dbReference type="PROSITE" id="PS50003">
    <property type="entry name" value="PH_DOMAIN"/>
    <property type="match status" value="1"/>
</dbReference>
<evidence type="ECO:0000313" key="11">
    <source>
        <dbReference type="Proteomes" id="UP000694570"/>
    </source>
</evidence>
<dbReference type="InterPro" id="IPR041681">
    <property type="entry name" value="PH_9"/>
</dbReference>
<dbReference type="PROSITE" id="PS50190">
    <property type="entry name" value="SEC7"/>
    <property type="match status" value="1"/>
</dbReference>
<dbReference type="Gene3D" id="1.10.1000.11">
    <property type="entry name" value="Arf Nucleotide-binding Site Opener,domain 2"/>
    <property type="match status" value="1"/>
</dbReference>
<dbReference type="InterPro" id="IPR023394">
    <property type="entry name" value="Sec7_C_sf"/>
</dbReference>
<proteinExistence type="predicted"/>
<organism evidence="10 11">
    <name type="scientific">Sus scrofa</name>
    <name type="common">Pig</name>
    <dbReference type="NCBI Taxonomy" id="9823"/>
    <lineage>
        <taxon>Eukaryota</taxon>
        <taxon>Metazoa</taxon>
        <taxon>Chordata</taxon>
        <taxon>Craniata</taxon>
        <taxon>Vertebrata</taxon>
        <taxon>Euteleostomi</taxon>
        <taxon>Mammalia</taxon>
        <taxon>Eutheria</taxon>
        <taxon>Laurasiatheria</taxon>
        <taxon>Artiodactyla</taxon>
        <taxon>Suina</taxon>
        <taxon>Suidae</taxon>
        <taxon>Sus</taxon>
    </lineage>
</organism>
<dbReference type="Ensembl" id="ENSSSCT00030040949.1">
    <property type="protein sequence ID" value="ENSSSCP00030018668.1"/>
    <property type="gene ID" value="ENSSSCG00030029359.1"/>
</dbReference>
<evidence type="ECO:0000256" key="3">
    <source>
        <dbReference type="ARBA" id="ARBA00022553"/>
    </source>
</evidence>
<dbReference type="InterPro" id="IPR011993">
    <property type="entry name" value="PH-like_dom_sf"/>
</dbReference>
<keyword evidence="3" id="KW-0597">Phosphoprotein</keyword>
<name>A0A8D1C580_PIG</name>
<keyword evidence="5" id="KW-0472">Membrane</keyword>
<keyword evidence="2" id="KW-1003">Cell membrane</keyword>
<feature type="region of interest" description="Disordered" evidence="7">
    <location>
        <begin position="306"/>
        <end position="345"/>
    </location>
</feature>
<dbReference type="GO" id="GO:0005543">
    <property type="term" value="F:phospholipid binding"/>
    <property type="evidence" value="ECO:0007669"/>
    <property type="project" value="InterPro"/>
</dbReference>
<dbReference type="PANTHER" id="PTHR10663:SF337">
    <property type="entry name" value="PH AND SEC7 DOMAIN-CONTAINING PROTEIN 3"/>
    <property type="match status" value="1"/>
</dbReference>
<dbReference type="AlphaFoldDB" id="A0A8D1C580"/>
<dbReference type="Proteomes" id="UP000694570">
    <property type="component" value="Unplaced"/>
</dbReference>
<dbReference type="CDD" id="cd13295">
    <property type="entry name" value="PH_EFA6"/>
    <property type="match status" value="1"/>
</dbReference>
<feature type="region of interest" description="Disordered" evidence="7">
    <location>
        <begin position="37"/>
        <end position="60"/>
    </location>
</feature>
<dbReference type="SMART" id="SM00222">
    <property type="entry name" value="Sec7"/>
    <property type="match status" value="1"/>
</dbReference>
<dbReference type="PRINTS" id="PR00683">
    <property type="entry name" value="SPECTRINPH"/>
</dbReference>
<reference evidence="10" key="1">
    <citation type="submission" date="2025-08" db="UniProtKB">
        <authorList>
            <consortium name="Ensembl"/>
        </authorList>
    </citation>
    <scope>IDENTIFICATION</scope>
</reference>
<evidence type="ECO:0008006" key="12">
    <source>
        <dbReference type="Google" id="ProtNLM"/>
    </source>
</evidence>
<feature type="region of interest" description="Disordered" evidence="7">
    <location>
        <begin position="357"/>
        <end position="383"/>
    </location>
</feature>
<feature type="region of interest" description="Disordered" evidence="7">
    <location>
        <begin position="250"/>
        <end position="293"/>
    </location>
</feature>
<evidence type="ECO:0000256" key="4">
    <source>
        <dbReference type="ARBA" id="ARBA00023054"/>
    </source>
</evidence>
<dbReference type="PANTHER" id="PTHR10663">
    <property type="entry name" value="GUANYL-NUCLEOTIDE EXCHANGE FACTOR"/>
    <property type="match status" value="1"/>
</dbReference>
<dbReference type="FunFam" id="1.10.1000.11:FF:000004">
    <property type="entry name" value="PH and SEC7 domain-containing protein 2"/>
    <property type="match status" value="1"/>
</dbReference>
<dbReference type="GO" id="GO:0032587">
    <property type="term" value="C:ruffle membrane"/>
    <property type="evidence" value="ECO:0007669"/>
    <property type="project" value="UniProtKB-SubCell"/>
</dbReference>
<evidence type="ECO:0000256" key="1">
    <source>
        <dbReference type="ARBA" id="ARBA00004632"/>
    </source>
</evidence>
<evidence type="ECO:0000256" key="6">
    <source>
        <dbReference type="ARBA" id="ARBA00023273"/>
    </source>
</evidence>
<feature type="compositionally biased region" description="Basic and acidic residues" evidence="7">
    <location>
        <begin position="310"/>
        <end position="328"/>
    </location>
</feature>
<feature type="domain" description="PH" evidence="8">
    <location>
        <begin position="725"/>
        <end position="828"/>
    </location>
</feature>
<keyword evidence="4" id="KW-0175">Coiled coil</keyword>
<accession>A0A8D1C580</accession>
<feature type="compositionally biased region" description="Basic and acidic residues" evidence="7">
    <location>
        <begin position="957"/>
        <end position="967"/>
    </location>
</feature>
<dbReference type="InterPro" id="IPR035999">
    <property type="entry name" value="Sec7_dom_sf"/>
</dbReference>
<sequence>MEGSDAAAETFVWVNNASAHSQSVAKAKYEFLFGRPEEKTSDTSDHGGSTLLPPNVTNEFPEYGTMEESGEGLRASLDFDAESLPCRPQGQQGVQLLAGHPPGLVSVTGGPKDIGQAPSQSHLKEQSLQPIDSLISALKATEARIASGTLQATKVQDRDALPGFSGQQVEQEPDTASHKTQRANKPFPAGREKSPKIPLSAEVTTEDSIYLSIQKDLTALLTGEAEAELSRAAARGQKEAVLVREPACPASFGRSETHSSASGASLLRERRSDQGREHPGCGGRGSSSGHQGHVKHVGFQGVEILWTGGEGRETRLPVDVPTSRERTAPPESTAFSKGPGRLVSPAAQCRSAGLPESVWDDAQGAPSEAPATGSGPFPPVPLLESGEDEVFLRENKEHLEKPELEKDRERVLEQEEHFRGGDDDVLGSAYAEDSTDVYSSQFETILDNTSLYYSAESLETLYSEPDSYFSFEMPLTPMIQQRIKEGGQFLDRTSMGGQQDVLSISADGGIVMGYSGGITNGLSGSSNSIYTKGTPEIAFWGSNAGVKTALLEAHSEMGSTEILEKETSGSLSNGTSSNVEAAKRLAKRLYQLDRFKRSDVAKHLGKNNEFSRLVAEEYLKFFDFTGMTLDQSLRYFFKAFSLVGETQERERVLIHFSNRYFYCNPDTIASQDGVHCLTCAVMLLNTDLHGHNIGKKMTCQEFIANLQGVDEGGDFSKDLLKALYNSIKNEKLEWAPRGKRGWKTFYAVLKGTVLYLQKDEYKPEKALSEEDLKNAVSVHHALASQATDYEKKPNVLKLKTADWRVLLFQAQSPEEMQGWINKINCVAAVFSAPPFPAAIGSQKKFSRPLLPATTTKLSQEEQLKSHESKLKQISTELAEHRSYPPDKKVKAKEVDEYRLKDHYLEFEKTRYEVYVRILKEGGAELLGSGGPAGLKKSHSSPSLNPDSSPVTAKVKRNVSERKDHRPETPSIKQKVT</sequence>
<protein>
    <recommendedName>
        <fullName evidence="12">PH and SEC7 domain-containing protein 3</fullName>
    </recommendedName>
</protein>
<evidence type="ECO:0000313" key="10">
    <source>
        <dbReference type="Ensembl" id="ENSSSCP00030018668.1"/>
    </source>
</evidence>
<dbReference type="InterPro" id="IPR001605">
    <property type="entry name" value="PH_dom-spectrin-type"/>
</dbReference>
<dbReference type="CDD" id="cd00171">
    <property type="entry name" value="Sec7"/>
    <property type="match status" value="1"/>
</dbReference>
<dbReference type="Pfam" id="PF15410">
    <property type="entry name" value="PH_9"/>
    <property type="match status" value="1"/>
</dbReference>
<evidence type="ECO:0000259" key="9">
    <source>
        <dbReference type="PROSITE" id="PS50190"/>
    </source>
</evidence>
<evidence type="ECO:0000256" key="5">
    <source>
        <dbReference type="ARBA" id="ARBA00023136"/>
    </source>
</evidence>
<keyword evidence="6" id="KW-0966">Cell projection</keyword>
<feature type="compositionally biased region" description="Low complexity" evidence="7">
    <location>
        <begin position="939"/>
        <end position="949"/>
    </location>
</feature>
<evidence type="ECO:0000256" key="2">
    <source>
        <dbReference type="ARBA" id="ARBA00022475"/>
    </source>
</evidence>
<dbReference type="InterPro" id="IPR000904">
    <property type="entry name" value="Sec7_dom"/>
</dbReference>
<dbReference type="GO" id="GO:0005085">
    <property type="term" value="F:guanyl-nucleotide exchange factor activity"/>
    <property type="evidence" value="ECO:0007669"/>
    <property type="project" value="InterPro"/>
</dbReference>
<feature type="domain" description="SEC7" evidence="9">
    <location>
        <begin position="545"/>
        <end position="730"/>
    </location>
</feature>
<feature type="region of interest" description="Disordered" evidence="7">
    <location>
        <begin position="164"/>
        <end position="195"/>
    </location>
</feature>
<dbReference type="SUPFAM" id="SSF48425">
    <property type="entry name" value="Sec7 domain"/>
    <property type="match status" value="1"/>
</dbReference>
<feature type="region of interest" description="Disordered" evidence="7">
    <location>
        <begin position="926"/>
        <end position="976"/>
    </location>
</feature>
<comment type="subcellular location">
    <subcellularLocation>
        <location evidence="1">Cell projection</location>
        <location evidence="1">Ruffle membrane</location>
    </subcellularLocation>
</comment>